<evidence type="ECO:0000256" key="2">
    <source>
        <dbReference type="ARBA" id="ARBA00008932"/>
    </source>
</evidence>
<dbReference type="GO" id="GO:0061817">
    <property type="term" value="P:endoplasmic reticulum-plasma membrane tethering"/>
    <property type="evidence" value="ECO:0007669"/>
    <property type="project" value="TreeGrafter"/>
</dbReference>
<dbReference type="InterPro" id="IPR016763">
    <property type="entry name" value="VAP"/>
</dbReference>
<dbReference type="Gene3D" id="2.60.40.10">
    <property type="entry name" value="Immunoglobulins"/>
    <property type="match status" value="1"/>
</dbReference>
<evidence type="ECO:0000259" key="9">
    <source>
        <dbReference type="PROSITE" id="PS50202"/>
    </source>
</evidence>
<dbReference type="InterPro" id="IPR000535">
    <property type="entry name" value="MSP_dom"/>
</dbReference>
<evidence type="ECO:0000256" key="3">
    <source>
        <dbReference type="ARBA" id="ARBA00022692"/>
    </source>
</evidence>
<dbReference type="Pfam" id="PF00635">
    <property type="entry name" value="Motile_Sperm"/>
    <property type="match status" value="1"/>
</dbReference>
<evidence type="ECO:0000256" key="5">
    <source>
        <dbReference type="ARBA" id="ARBA00023136"/>
    </source>
</evidence>
<evidence type="ECO:0000256" key="8">
    <source>
        <dbReference type="SAM" id="Phobius"/>
    </source>
</evidence>
<dbReference type="GO" id="GO:0005789">
    <property type="term" value="C:endoplasmic reticulum membrane"/>
    <property type="evidence" value="ECO:0007669"/>
    <property type="project" value="InterPro"/>
</dbReference>
<dbReference type="SUPFAM" id="SSF49354">
    <property type="entry name" value="PapD-like"/>
    <property type="match status" value="1"/>
</dbReference>
<dbReference type="GO" id="GO:0033149">
    <property type="term" value="F:FFAT motif binding"/>
    <property type="evidence" value="ECO:0007669"/>
    <property type="project" value="TreeGrafter"/>
</dbReference>
<evidence type="ECO:0000313" key="11">
    <source>
        <dbReference type="Proteomes" id="UP000242525"/>
    </source>
</evidence>
<dbReference type="InterPro" id="IPR013783">
    <property type="entry name" value="Ig-like_fold"/>
</dbReference>
<dbReference type="AlphaFoldDB" id="A0A0J9X2P2"/>
<keyword evidence="5 8" id="KW-0472">Membrane</keyword>
<dbReference type="InterPro" id="IPR008962">
    <property type="entry name" value="PapD-like_sf"/>
</dbReference>
<dbReference type="GO" id="GO:0005886">
    <property type="term" value="C:plasma membrane"/>
    <property type="evidence" value="ECO:0007669"/>
    <property type="project" value="TreeGrafter"/>
</dbReference>
<evidence type="ECO:0000256" key="1">
    <source>
        <dbReference type="ARBA" id="ARBA00004211"/>
    </source>
</evidence>
<feature type="transmembrane region" description="Helical" evidence="8">
    <location>
        <begin position="245"/>
        <end position="266"/>
    </location>
</feature>
<feature type="coiled-coil region" evidence="6">
    <location>
        <begin position="198"/>
        <end position="225"/>
    </location>
</feature>
<dbReference type="PANTHER" id="PTHR10809">
    <property type="entry name" value="VESICLE-ASSOCIATED MEMBRANE PROTEIN-ASSOCIATED PROTEIN"/>
    <property type="match status" value="1"/>
</dbReference>
<dbReference type="PIRSF" id="PIRSF019693">
    <property type="entry name" value="VAMP-associated"/>
    <property type="match status" value="1"/>
</dbReference>
<feature type="region of interest" description="Disordered" evidence="7">
    <location>
        <begin position="177"/>
        <end position="198"/>
    </location>
</feature>
<feature type="region of interest" description="Disordered" evidence="7">
    <location>
        <begin position="133"/>
        <end position="165"/>
    </location>
</feature>
<accession>A0A0J9X2P2</accession>
<evidence type="ECO:0000256" key="4">
    <source>
        <dbReference type="ARBA" id="ARBA00022989"/>
    </source>
</evidence>
<gene>
    <name evidence="10" type="ORF">BN980_GECA01s08425g</name>
</gene>
<proteinExistence type="inferred from homology"/>
<evidence type="ECO:0000256" key="7">
    <source>
        <dbReference type="SAM" id="MobiDB-lite"/>
    </source>
</evidence>
<evidence type="ECO:0000313" key="10">
    <source>
        <dbReference type="EMBL" id="CDO51570.1"/>
    </source>
</evidence>
<dbReference type="PANTHER" id="PTHR10809:SF6">
    <property type="entry name" value="AT11025P-RELATED"/>
    <property type="match status" value="1"/>
</dbReference>
<comment type="similarity">
    <text evidence="2">Belongs to the VAMP-associated protein (VAP) (TC 9.B.17) family.</text>
</comment>
<dbReference type="PROSITE" id="PS50202">
    <property type="entry name" value="MSP"/>
    <property type="match status" value="1"/>
</dbReference>
<evidence type="ECO:0000256" key="6">
    <source>
        <dbReference type="SAM" id="Coils"/>
    </source>
</evidence>
<reference evidence="10" key="1">
    <citation type="submission" date="2014-03" db="EMBL/GenBank/DDBJ databases">
        <authorList>
            <person name="Casaregola S."/>
        </authorList>
    </citation>
    <scope>NUCLEOTIDE SEQUENCE [LARGE SCALE GENOMIC DNA]</scope>
    <source>
        <strain evidence="10">CLIB 918</strain>
    </source>
</reference>
<feature type="domain" description="MSP" evidence="9">
    <location>
        <begin position="1"/>
        <end position="124"/>
    </location>
</feature>
<dbReference type="Proteomes" id="UP000242525">
    <property type="component" value="Unassembled WGS sequence"/>
</dbReference>
<name>A0A0J9X2P2_GEOCN</name>
<protein>
    <submittedName>
        <fullName evidence="10">Similar to Saccharomyces cerevisiae YER120W SCS2 Integral ER membrane protein that regulates phospholipid metabolism via an interaction with the FFAT motif of Opi1p</fullName>
    </submittedName>
</protein>
<dbReference type="STRING" id="1173061.A0A0J9X2P2"/>
<keyword evidence="3 8" id="KW-0812">Transmembrane</keyword>
<keyword evidence="6" id="KW-0175">Coiled coil</keyword>
<comment type="caution">
    <text evidence="10">The sequence shown here is derived from an EMBL/GenBank/DDBJ whole genome shotgun (WGS) entry which is preliminary data.</text>
</comment>
<sequence>MEISPKVLEFSSPFTKSSTQVLTLKNTTDSRQAFKVKTTAPKLYFVRPNTSIVDPGETAEVSVIIQPFKEDPPSDYQCNDKFLVMSTPLAHDNPITANSPEFATFWTNDAPDFKEHVTNKKVRVRYVFGESTEGAANPSQTEAVSSAALGGEKSPASVPSSEPHSVLAPVAAVPVKSRSAAPATKPQQPPSYTQLDQDASLQEALDKAQARIRALSSELEEQKSITSVKANSSSSKSNAVARPTAGVPLPQAALLVLVAFLVGWFFF</sequence>
<comment type="subcellular location">
    <subcellularLocation>
        <location evidence="1">Membrane</location>
        <topology evidence="1">Single-pass type IV membrane protein</topology>
    </subcellularLocation>
</comment>
<dbReference type="OrthoDB" id="264603at2759"/>
<dbReference type="EMBL" id="CCBN010000001">
    <property type="protein sequence ID" value="CDO51570.1"/>
    <property type="molecule type" value="Genomic_DNA"/>
</dbReference>
<organism evidence="10 11">
    <name type="scientific">Geotrichum candidum</name>
    <name type="common">Oospora lactis</name>
    <name type="synonym">Dipodascus geotrichum</name>
    <dbReference type="NCBI Taxonomy" id="1173061"/>
    <lineage>
        <taxon>Eukaryota</taxon>
        <taxon>Fungi</taxon>
        <taxon>Dikarya</taxon>
        <taxon>Ascomycota</taxon>
        <taxon>Saccharomycotina</taxon>
        <taxon>Dipodascomycetes</taxon>
        <taxon>Dipodascales</taxon>
        <taxon>Dipodascaceae</taxon>
        <taxon>Geotrichum</taxon>
    </lineage>
</organism>
<dbReference type="GO" id="GO:0090158">
    <property type="term" value="P:endoplasmic reticulum membrane organization"/>
    <property type="evidence" value="ECO:0007669"/>
    <property type="project" value="TreeGrafter"/>
</dbReference>
<keyword evidence="4 8" id="KW-1133">Transmembrane helix</keyword>
<keyword evidence="11" id="KW-1185">Reference proteome</keyword>